<dbReference type="Pfam" id="PF09754">
    <property type="entry name" value="PAC2"/>
    <property type="match status" value="1"/>
</dbReference>
<evidence type="ECO:0000313" key="1">
    <source>
        <dbReference type="EMBL" id="EQD42304.1"/>
    </source>
</evidence>
<reference evidence="1" key="1">
    <citation type="submission" date="2013-08" db="EMBL/GenBank/DDBJ databases">
        <authorList>
            <person name="Mendez C."/>
            <person name="Richter M."/>
            <person name="Ferrer M."/>
            <person name="Sanchez J."/>
        </authorList>
    </citation>
    <scope>NUCLEOTIDE SEQUENCE</scope>
</reference>
<dbReference type="PANTHER" id="PTHR35610:SF7">
    <property type="entry name" value="3-ISOPROPYLMALATE DEHYDRATASE"/>
    <property type="match status" value="1"/>
</dbReference>
<dbReference type="InterPro" id="IPR019151">
    <property type="entry name" value="Proteasome_assmbl_chaperone_2"/>
</dbReference>
<dbReference type="InterPro" id="IPR038389">
    <property type="entry name" value="PSMG2_sf"/>
</dbReference>
<dbReference type="AlphaFoldDB" id="T1ANM0"/>
<accession>T1ANM0</accession>
<comment type="caution">
    <text evidence="1">The sequence shown here is derived from an EMBL/GenBank/DDBJ whole genome shotgun (WGS) entry which is preliminary data.</text>
</comment>
<gene>
    <name evidence="1" type="ORF">B2A_10380</name>
</gene>
<name>T1ANM0_9ZZZZ</name>
<reference evidence="1" key="2">
    <citation type="journal article" date="2014" name="ISME J.">
        <title>Microbial stratification in low pH oxic and suboxic macroscopic growths along an acid mine drainage.</title>
        <authorList>
            <person name="Mendez-Garcia C."/>
            <person name="Mesa V."/>
            <person name="Sprenger R.R."/>
            <person name="Richter M."/>
            <person name="Diez M.S."/>
            <person name="Solano J."/>
            <person name="Bargiela R."/>
            <person name="Golyshina O.V."/>
            <person name="Manteca A."/>
            <person name="Ramos J.L."/>
            <person name="Gallego J.R."/>
            <person name="Llorente I."/>
            <person name="Martins Dos Santos V.A."/>
            <person name="Jensen O.N."/>
            <person name="Pelaez A.I."/>
            <person name="Sanchez J."/>
            <person name="Ferrer M."/>
        </authorList>
    </citation>
    <scope>NUCLEOTIDE SEQUENCE</scope>
</reference>
<dbReference type="Gene3D" id="3.40.50.10900">
    <property type="entry name" value="PAC-like subunit"/>
    <property type="match status" value="1"/>
</dbReference>
<organism evidence="1">
    <name type="scientific">mine drainage metagenome</name>
    <dbReference type="NCBI Taxonomy" id="410659"/>
    <lineage>
        <taxon>unclassified sequences</taxon>
        <taxon>metagenomes</taxon>
        <taxon>ecological metagenomes</taxon>
    </lineage>
</organism>
<sequence length="253" mass="27659">MNETVILKKTGIKVHDPILIVGLPGIGSVGKIVAEHLKNEFKAVKIATLYSPHFPHQVVMTKNGGIRLVSNKFYLIKHKPNDLIILTGDFQALSPEGQYEVNAKIVKFFKNDLKGNFIYTLGGYASGDNNISKPRVFGNATGKDVIKAHGGKKIIFGKSKGTIYGSAGMILAFAKMYKLHGLCVMGEVSFMDFDASAAKVVMEVMAEILKLKINMKNLDDMIKNAASAVKAIEDQMKASQPSEGNEVKLPYIR</sequence>
<dbReference type="SUPFAM" id="SSF159659">
    <property type="entry name" value="Cgl1923-like"/>
    <property type="match status" value="1"/>
</dbReference>
<dbReference type="EMBL" id="AUZZ01007490">
    <property type="protein sequence ID" value="EQD42304.1"/>
    <property type="molecule type" value="Genomic_DNA"/>
</dbReference>
<proteinExistence type="predicted"/>
<protein>
    <submittedName>
        <fullName evidence="1">Protein containing DUF75</fullName>
    </submittedName>
</protein>
<dbReference type="PANTHER" id="PTHR35610">
    <property type="entry name" value="3-ISOPROPYLMALATE DEHYDRATASE-RELATED"/>
    <property type="match status" value="1"/>
</dbReference>